<dbReference type="Proteomes" id="UP000028712">
    <property type="component" value="Unassembled WGS sequence"/>
</dbReference>
<keyword evidence="1" id="KW-1133">Transmembrane helix</keyword>
<gene>
    <name evidence="3" type="ORF">B0A62_12390</name>
    <name evidence="2" type="ORF">IW20_03965</name>
</gene>
<dbReference type="EMBL" id="MUGY01000013">
    <property type="protein sequence ID" value="OXA93549.1"/>
    <property type="molecule type" value="Genomic_DNA"/>
</dbReference>
<keyword evidence="1" id="KW-0472">Membrane</keyword>
<dbReference type="eggNOG" id="ENOG5032SAT">
    <property type="taxonomic scope" value="Bacteria"/>
</dbReference>
<proteinExistence type="predicted"/>
<feature type="transmembrane region" description="Helical" evidence="1">
    <location>
        <begin position="32"/>
        <end position="49"/>
    </location>
</feature>
<dbReference type="AlphaFoldDB" id="A0A086AR02"/>
<dbReference type="OrthoDB" id="1374200at2"/>
<name>A0A086AR02_FLAHY</name>
<feature type="transmembrane region" description="Helical" evidence="1">
    <location>
        <begin position="7"/>
        <end position="26"/>
    </location>
</feature>
<feature type="transmembrane region" description="Helical" evidence="1">
    <location>
        <begin position="69"/>
        <end position="91"/>
    </location>
</feature>
<sequence length="100" mass="11256">MEPKTFSIVTSIAMALSLTVAIFSIIGISFTGFYPGIIVLFFVALIPIASKFFAKKIINKTNAFKRKYYTTLTIINILSIVIVLWMTFVIVHDRILNDCC</sequence>
<reference evidence="3 5" key="2">
    <citation type="submission" date="2016-11" db="EMBL/GenBank/DDBJ databases">
        <title>Whole genomes of Flavobacteriaceae.</title>
        <authorList>
            <person name="Stine C."/>
            <person name="Li C."/>
            <person name="Tadesse D."/>
        </authorList>
    </citation>
    <scope>NUCLEOTIDE SEQUENCE [LARGE SCALE GENOMIC DNA]</scope>
    <source>
        <strain evidence="3 5">ATCC 29551</strain>
    </source>
</reference>
<protein>
    <submittedName>
        <fullName evidence="2">Uncharacterized protein</fullName>
    </submittedName>
</protein>
<organism evidence="2 4">
    <name type="scientific">Flavobacterium hydatis</name>
    <name type="common">Cytophaga aquatilis</name>
    <dbReference type="NCBI Taxonomy" id="991"/>
    <lineage>
        <taxon>Bacteria</taxon>
        <taxon>Pseudomonadati</taxon>
        <taxon>Bacteroidota</taxon>
        <taxon>Flavobacteriia</taxon>
        <taxon>Flavobacteriales</taxon>
        <taxon>Flavobacteriaceae</taxon>
        <taxon>Flavobacterium</taxon>
    </lineage>
</organism>
<evidence type="ECO:0000313" key="2">
    <source>
        <dbReference type="EMBL" id="KFF19116.1"/>
    </source>
</evidence>
<keyword evidence="5" id="KW-1185">Reference proteome</keyword>
<reference evidence="2 4" key="1">
    <citation type="submission" date="2014-07" db="EMBL/GenBank/DDBJ databases">
        <title>Genome of Flavobacterium hydatis DSM 2063.</title>
        <authorList>
            <person name="Pipes S.E."/>
            <person name="Stropko S.J."/>
            <person name="Newman J.D."/>
        </authorList>
    </citation>
    <scope>NUCLEOTIDE SEQUENCE [LARGE SCALE GENOMIC DNA]</scope>
    <source>
        <strain evidence="2 4">DSM 2063</strain>
    </source>
</reference>
<accession>A0A086AR02</accession>
<keyword evidence="1" id="KW-0812">Transmembrane</keyword>
<dbReference type="Proteomes" id="UP000198424">
    <property type="component" value="Unassembled WGS sequence"/>
</dbReference>
<dbReference type="STRING" id="991.IW20_03965"/>
<dbReference type="RefSeq" id="WP_035619110.1">
    <property type="nucleotide sequence ID" value="NZ_JBEWQG010000032.1"/>
</dbReference>
<evidence type="ECO:0000313" key="4">
    <source>
        <dbReference type="Proteomes" id="UP000028712"/>
    </source>
</evidence>
<comment type="caution">
    <text evidence="2">The sequence shown here is derived from an EMBL/GenBank/DDBJ whole genome shotgun (WGS) entry which is preliminary data.</text>
</comment>
<evidence type="ECO:0000313" key="3">
    <source>
        <dbReference type="EMBL" id="OXA93549.1"/>
    </source>
</evidence>
<dbReference type="EMBL" id="JPRM01000004">
    <property type="protein sequence ID" value="KFF19116.1"/>
    <property type="molecule type" value="Genomic_DNA"/>
</dbReference>
<evidence type="ECO:0000313" key="5">
    <source>
        <dbReference type="Proteomes" id="UP000198424"/>
    </source>
</evidence>
<evidence type="ECO:0000256" key="1">
    <source>
        <dbReference type="SAM" id="Phobius"/>
    </source>
</evidence>